<evidence type="ECO:0000256" key="6">
    <source>
        <dbReference type="ARBA" id="ARBA00023264"/>
    </source>
</evidence>
<dbReference type="EC" id="2.7.8.5" evidence="7"/>
<keyword evidence="7" id="KW-0496">Mitochondrion</keyword>
<gene>
    <name evidence="8" type="primary">107370091</name>
</gene>
<evidence type="ECO:0000256" key="2">
    <source>
        <dbReference type="ARBA" id="ARBA00022679"/>
    </source>
</evidence>
<dbReference type="GO" id="GO:0005739">
    <property type="term" value="C:mitochondrion"/>
    <property type="evidence" value="ECO:0007669"/>
    <property type="project" value="UniProtKB-SubCell"/>
</dbReference>
<dbReference type="UniPathway" id="UPA00084">
    <property type="reaction ID" value="UER00503"/>
</dbReference>
<dbReference type="AlphaFoldDB" id="T1L457"/>
<comment type="pathway">
    <text evidence="7">Phospholipid metabolism; phosphatidylglycerol biosynthesis; phosphatidylglycerol from CDP-diacylglycerol: step 1/2.</text>
</comment>
<keyword evidence="3" id="KW-0677">Repeat</keyword>
<accession>T1L457</accession>
<comment type="similarity">
    <text evidence="7">Belongs to the CDP-alcohol phosphatidyltransferase class-II family.</text>
</comment>
<dbReference type="EnsemblMetazoa" id="tetur37g00860.1">
    <property type="protein sequence ID" value="tetur37g00860.1"/>
    <property type="gene ID" value="tetur37g00860"/>
</dbReference>
<sequence length="460" mass="53233">MNRLKQLACCYSKTCDKGLIYFRVKSDSIEILQNPQTFYSKLQKLISQSKKRVILSSLYIGTGELEENLINSLHSRLEETKDLRVSILVDYNRGQRLKQKNDLDSSSKGLLRSLAHKANIYFFLSPAFGSYFKRYFILPIQSVNESLSTQHIKCYIGDDDVILSGANLSEDYFTNRQDRYIYVRNCRELCDYLEKIVNLVGKFSFKLNSSGNLTIEDERNFIFHDSNKFGTIFKDNLQKIQAGYEKLSQLEMENTQTLIIPTIQMNYLQITEDFDLTRILFNLSRKFSKTSHLVSGYFNLTKEYIDILTQPNSSSILNILAASEEVNGFYRADGPKKLIPSIYTQKSRDFLSSVQKSTANVNFQLYHRKNWTFHAKGFWTHLDDGSYITTIGSSNYACRSVERDLEMQFLVATVDKNLIDKLENERAQLWRFGAPIKDQNELPQVPLTARMLSKTLGNFF</sequence>
<keyword evidence="1 7" id="KW-0444">Lipid biosynthesis</keyword>
<dbReference type="PIRSF" id="PIRSF000850">
    <property type="entry name" value="Phospholipase_D_PSS"/>
    <property type="match status" value="1"/>
</dbReference>
<dbReference type="HOGENOM" id="CLU_030471_1_2_1"/>
<keyword evidence="7" id="KW-0547">Nucleotide-binding</keyword>
<dbReference type="InterPro" id="IPR016270">
    <property type="entry name" value="PGS1"/>
</dbReference>
<keyword evidence="7" id="KW-0067">ATP-binding</keyword>
<organism evidence="8 9">
    <name type="scientific">Tetranychus urticae</name>
    <name type="common">Two-spotted spider mite</name>
    <dbReference type="NCBI Taxonomy" id="32264"/>
    <lineage>
        <taxon>Eukaryota</taxon>
        <taxon>Metazoa</taxon>
        <taxon>Ecdysozoa</taxon>
        <taxon>Arthropoda</taxon>
        <taxon>Chelicerata</taxon>
        <taxon>Arachnida</taxon>
        <taxon>Acari</taxon>
        <taxon>Acariformes</taxon>
        <taxon>Trombidiformes</taxon>
        <taxon>Prostigmata</taxon>
        <taxon>Eleutherengona</taxon>
        <taxon>Raphignathae</taxon>
        <taxon>Tetranychoidea</taxon>
        <taxon>Tetranychidae</taxon>
        <taxon>Tetranychus</taxon>
    </lineage>
</organism>
<dbReference type="PANTHER" id="PTHR12586">
    <property type="entry name" value="CDP-DIACYLGLYCEROL--SERINE O-PHOSPHATIDYLTRANSFERASE"/>
    <property type="match status" value="1"/>
</dbReference>
<reference evidence="9" key="1">
    <citation type="submission" date="2011-08" db="EMBL/GenBank/DDBJ databases">
        <authorList>
            <person name="Rombauts S."/>
        </authorList>
    </citation>
    <scope>NUCLEOTIDE SEQUENCE</scope>
    <source>
        <strain evidence="9">London</strain>
    </source>
</reference>
<dbReference type="PANTHER" id="PTHR12586:SF1">
    <property type="entry name" value="CDP-DIACYLGLYCEROL--GLYCEROL-3-PHOSPHATE 3-PHOSPHATIDYLTRANSFERASE, MITOCHONDRIAL"/>
    <property type="match status" value="1"/>
</dbReference>
<keyword evidence="6 7" id="KW-1208">Phospholipid metabolism</keyword>
<dbReference type="EMBL" id="CAEY01001063">
    <property type="status" value="NOT_ANNOTATED_CDS"/>
    <property type="molecule type" value="Genomic_DNA"/>
</dbReference>
<dbReference type="GO" id="GO:0008444">
    <property type="term" value="F:CDP-diacylglycerol-glycerol-3-phosphate 3-phosphatidyltransferase activity"/>
    <property type="evidence" value="ECO:0007669"/>
    <property type="project" value="UniProtKB-EC"/>
</dbReference>
<evidence type="ECO:0000256" key="1">
    <source>
        <dbReference type="ARBA" id="ARBA00022516"/>
    </source>
</evidence>
<evidence type="ECO:0000256" key="7">
    <source>
        <dbReference type="RuleBase" id="RU365024"/>
    </source>
</evidence>
<keyword evidence="4 7" id="KW-0443">Lipid metabolism</keyword>
<dbReference type="KEGG" id="tut:107370091"/>
<dbReference type="Proteomes" id="UP000015104">
    <property type="component" value="Unassembled WGS sequence"/>
</dbReference>
<dbReference type="Gene3D" id="3.30.870.10">
    <property type="entry name" value="Endonuclease Chain A"/>
    <property type="match status" value="2"/>
</dbReference>
<keyword evidence="5 7" id="KW-0594">Phospholipid biosynthesis</keyword>
<evidence type="ECO:0000256" key="3">
    <source>
        <dbReference type="ARBA" id="ARBA00022737"/>
    </source>
</evidence>
<comment type="catalytic activity">
    <reaction evidence="7">
        <text>a CDP-1,2-diacyl-sn-glycerol + sn-glycerol 3-phosphate = a 1,2-diacyl-sn-glycero-3-phospho-(1'-sn-glycero-3'-phosphate) + CMP + H(+)</text>
        <dbReference type="Rhea" id="RHEA:12593"/>
        <dbReference type="ChEBI" id="CHEBI:15378"/>
        <dbReference type="ChEBI" id="CHEBI:57597"/>
        <dbReference type="ChEBI" id="CHEBI:58332"/>
        <dbReference type="ChEBI" id="CHEBI:60110"/>
        <dbReference type="ChEBI" id="CHEBI:60377"/>
        <dbReference type="EC" id="2.7.8.5"/>
    </reaction>
</comment>
<dbReference type="OrthoDB" id="10250191at2759"/>
<evidence type="ECO:0000256" key="5">
    <source>
        <dbReference type="ARBA" id="ARBA00023209"/>
    </source>
</evidence>
<evidence type="ECO:0000313" key="9">
    <source>
        <dbReference type="Proteomes" id="UP000015104"/>
    </source>
</evidence>
<dbReference type="STRING" id="32264.T1L457"/>
<dbReference type="GO" id="GO:0005524">
    <property type="term" value="F:ATP binding"/>
    <property type="evidence" value="ECO:0007669"/>
    <property type="project" value="UniProtKB-KW"/>
</dbReference>
<name>T1L457_TETUR</name>
<reference evidence="8" key="2">
    <citation type="submission" date="2015-06" db="UniProtKB">
        <authorList>
            <consortium name="EnsemblMetazoa"/>
        </authorList>
    </citation>
    <scope>IDENTIFICATION</scope>
</reference>
<keyword evidence="2 7" id="KW-0808">Transferase</keyword>
<dbReference type="eggNOG" id="KOG3964">
    <property type="taxonomic scope" value="Eukaryota"/>
</dbReference>
<comment type="subcellular location">
    <subcellularLocation>
        <location evidence="7">Mitochondrion</location>
    </subcellularLocation>
</comment>
<dbReference type="OMA" id="HKCLAQC"/>
<evidence type="ECO:0000313" key="8">
    <source>
        <dbReference type="EnsemblMetazoa" id="tetur37g00860.1"/>
    </source>
</evidence>
<dbReference type="SUPFAM" id="SSF56024">
    <property type="entry name" value="Phospholipase D/nuclease"/>
    <property type="match status" value="2"/>
</dbReference>
<proteinExistence type="inferred from homology"/>
<comment type="function">
    <text evidence="7">Functions in the biosynthesis of the anionic phospholipids phosphatidylglycerol and cardiolipin.</text>
</comment>
<evidence type="ECO:0000256" key="4">
    <source>
        <dbReference type="ARBA" id="ARBA00023098"/>
    </source>
</evidence>
<protein>
    <recommendedName>
        <fullName evidence="7">CDP-diacylglycerol--glycerol-3-phosphate 3-phosphatidyltransferase</fullName>
        <ecNumber evidence="7">2.7.8.5</ecNumber>
    </recommendedName>
</protein>
<dbReference type="CDD" id="cd09137">
    <property type="entry name" value="PLDc_PGS1_euk_2"/>
    <property type="match status" value="1"/>
</dbReference>
<keyword evidence="9" id="KW-1185">Reference proteome</keyword>
<dbReference type="GO" id="GO:0032049">
    <property type="term" value="P:cardiolipin biosynthetic process"/>
    <property type="evidence" value="ECO:0007669"/>
    <property type="project" value="InterPro"/>
</dbReference>